<comment type="caution">
    <text evidence="15">The sequence shown here is derived from an EMBL/GenBank/DDBJ whole genome shotgun (WGS) entry which is preliminary data.</text>
</comment>
<gene>
    <name evidence="15" type="ORF">AVEN_204272_1</name>
</gene>
<dbReference type="GO" id="GO:0044218">
    <property type="term" value="C:other organism cell membrane"/>
    <property type="evidence" value="ECO:0007669"/>
    <property type="project" value="UniProtKB-KW"/>
</dbReference>
<evidence type="ECO:0000256" key="14">
    <source>
        <dbReference type="PROSITE-ProRule" id="PRU00023"/>
    </source>
</evidence>
<keyword evidence="5" id="KW-1052">Target cell membrane</keyword>
<dbReference type="Gene3D" id="1.25.40.20">
    <property type="entry name" value="Ankyrin repeat-containing domain"/>
    <property type="match status" value="2"/>
</dbReference>
<evidence type="ECO:0000313" key="15">
    <source>
        <dbReference type="EMBL" id="GBM91400.1"/>
    </source>
</evidence>
<sequence length="422" mass="48280">MDILGAYPPNGDIFSDSNLAQIQEFLHRGLDPNYRYYNGVSLFHAAVDIPLDNVRVVRELINAGADVNLRTHLDLTPLHFAVYHRKKKVVRALIKSGASVNAKDFLGRTVLHLAVSPLVSFGPQTQFHILKKSRIINELLQHKNIDVNAVDSNGETALMMAVKNEKKKAAFRLLRNNANPNICNNFSETPLHAAFAVPPNYIQIELLLIGANIYSVDRNGRTPLDILLKNVSSSLSDEYSFLLLKTIAFKYNITSDIKRKFELVPQLSQFFNKCCDEVDRMRKDFISGNMTMHDFCWGCFNENDFKYPLLQIHKPVVDRLIKDNYPEYFFEIFEKIPEFSLFSILQMTACSKKHEKVEGKVKSLADLFSILDVIYLFSEYLPDADIFCLIVAFSDVIIADSLQNFHERDFIFIYLTSMLSDI</sequence>
<dbReference type="PANTHER" id="PTHR24197">
    <property type="entry name" value="ANKYRIN REPEAT DOMAIN-CONTAINING PROTEIN 61"/>
    <property type="match status" value="1"/>
</dbReference>
<feature type="repeat" description="ANK" evidence="14">
    <location>
        <begin position="38"/>
        <end position="72"/>
    </location>
</feature>
<keyword evidence="3" id="KW-0268">Exocytosis</keyword>
<dbReference type="PROSITE" id="PS50297">
    <property type="entry name" value="ANK_REP_REGION"/>
    <property type="match status" value="1"/>
</dbReference>
<dbReference type="EMBL" id="BGPR01003704">
    <property type="protein sequence ID" value="GBM91400.1"/>
    <property type="molecule type" value="Genomic_DNA"/>
</dbReference>
<dbReference type="GO" id="GO:0006887">
    <property type="term" value="P:exocytosis"/>
    <property type="evidence" value="ECO:0007669"/>
    <property type="project" value="UniProtKB-KW"/>
</dbReference>
<comment type="function">
    <text evidence="12">Plays an important role in regulating intracellular signaling events associated with erythroid terminal differentiation.</text>
</comment>
<accession>A0A4Y2JMY5</accession>
<evidence type="ECO:0000256" key="12">
    <source>
        <dbReference type="ARBA" id="ARBA00037385"/>
    </source>
</evidence>
<keyword evidence="10 14" id="KW-0040">ANK repeat</keyword>
<evidence type="ECO:0000313" key="16">
    <source>
        <dbReference type="Proteomes" id="UP000499080"/>
    </source>
</evidence>
<evidence type="ECO:0000256" key="4">
    <source>
        <dbReference type="ARBA" id="ARBA00022525"/>
    </source>
</evidence>
<dbReference type="SMART" id="SM00248">
    <property type="entry name" value="ANK"/>
    <property type="match status" value="6"/>
</dbReference>
<reference evidence="15 16" key="1">
    <citation type="journal article" date="2019" name="Sci. Rep.">
        <title>Orb-weaving spider Araneus ventricosus genome elucidates the spidroin gene catalogue.</title>
        <authorList>
            <person name="Kono N."/>
            <person name="Nakamura H."/>
            <person name="Ohtoshi R."/>
            <person name="Moran D.A.P."/>
            <person name="Shinohara A."/>
            <person name="Yoshida Y."/>
            <person name="Fujiwara M."/>
            <person name="Mori M."/>
            <person name="Tomita M."/>
            <person name="Arakawa K."/>
        </authorList>
    </citation>
    <scope>NUCLEOTIDE SEQUENCE [LARGE SCALE GENOMIC DNA]</scope>
</reference>
<evidence type="ECO:0000256" key="7">
    <source>
        <dbReference type="ARBA" id="ARBA00022699"/>
    </source>
</evidence>
<dbReference type="GO" id="GO:0044231">
    <property type="term" value="C:host cell presynaptic membrane"/>
    <property type="evidence" value="ECO:0007669"/>
    <property type="project" value="UniProtKB-KW"/>
</dbReference>
<evidence type="ECO:0000256" key="1">
    <source>
        <dbReference type="ARBA" id="ARBA00004175"/>
    </source>
</evidence>
<keyword evidence="16" id="KW-1185">Reference proteome</keyword>
<dbReference type="PROSITE" id="PS50088">
    <property type="entry name" value="ANK_REPEAT"/>
    <property type="match status" value="3"/>
</dbReference>
<evidence type="ECO:0000256" key="8">
    <source>
        <dbReference type="ARBA" id="ARBA00022737"/>
    </source>
</evidence>
<evidence type="ECO:0000256" key="2">
    <source>
        <dbReference type="ARBA" id="ARBA00004613"/>
    </source>
</evidence>
<dbReference type="InterPro" id="IPR036770">
    <property type="entry name" value="Ankyrin_rpt-contain_sf"/>
</dbReference>
<keyword evidence="11" id="KW-0472">Membrane</keyword>
<dbReference type="GO" id="GO:0005576">
    <property type="term" value="C:extracellular region"/>
    <property type="evidence" value="ECO:0007669"/>
    <property type="project" value="UniProtKB-SubCell"/>
</dbReference>
<dbReference type="PANTHER" id="PTHR24197:SF44">
    <property type="entry name" value="ANKYRIN REPEAT DOMAIN-CONTAINING PROTEIN 54"/>
    <property type="match status" value="1"/>
</dbReference>
<keyword evidence="7" id="KW-0528">Neurotoxin</keyword>
<comment type="subcellular location">
    <subcellularLocation>
        <location evidence="2">Secreted</location>
    </subcellularLocation>
    <subcellularLocation>
        <location evidence="1">Target cell membrane</location>
    </subcellularLocation>
</comment>
<proteinExistence type="predicted"/>
<dbReference type="GO" id="GO:0090729">
    <property type="term" value="F:toxin activity"/>
    <property type="evidence" value="ECO:0007669"/>
    <property type="project" value="UniProtKB-KW"/>
</dbReference>
<evidence type="ECO:0000256" key="6">
    <source>
        <dbReference type="ARBA" id="ARBA00022656"/>
    </source>
</evidence>
<evidence type="ECO:0000256" key="3">
    <source>
        <dbReference type="ARBA" id="ARBA00022483"/>
    </source>
</evidence>
<keyword evidence="9" id="KW-0638">Presynaptic neurotoxin</keyword>
<keyword evidence="11" id="KW-1053">Target membrane</keyword>
<evidence type="ECO:0000256" key="9">
    <source>
        <dbReference type="ARBA" id="ARBA00023028"/>
    </source>
</evidence>
<feature type="repeat" description="ANK" evidence="14">
    <location>
        <begin position="153"/>
        <end position="185"/>
    </location>
</feature>
<feature type="repeat" description="ANK" evidence="14">
    <location>
        <begin position="73"/>
        <end position="105"/>
    </location>
</feature>
<dbReference type="InterPro" id="IPR002110">
    <property type="entry name" value="Ankyrin_rpt"/>
</dbReference>
<evidence type="ECO:0000256" key="5">
    <source>
        <dbReference type="ARBA" id="ARBA00022537"/>
    </source>
</evidence>
<dbReference type="SUPFAM" id="SSF48403">
    <property type="entry name" value="Ankyrin repeat"/>
    <property type="match status" value="1"/>
</dbReference>
<evidence type="ECO:0000256" key="11">
    <source>
        <dbReference type="ARBA" id="ARBA00023298"/>
    </source>
</evidence>
<dbReference type="Proteomes" id="UP000499080">
    <property type="component" value="Unassembled WGS sequence"/>
</dbReference>
<keyword evidence="8" id="KW-0677">Repeat</keyword>
<protein>
    <recommendedName>
        <fullName evidence="13">Ankyrin repeat domain-containing protein 54</fullName>
    </recommendedName>
</protein>
<dbReference type="OrthoDB" id="6596655at2759"/>
<evidence type="ECO:0000256" key="13">
    <source>
        <dbReference type="ARBA" id="ARBA00039237"/>
    </source>
</evidence>
<dbReference type="Pfam" id="PF12796">
    <property type="entry name" value="Ank_2"/>
    <property type="match status" value="2"/>
</dbReference>
<organism evidence="15 16">
    <name type="scientific">Araneus ventricosus</name>
    <name type="common">Orbweaver spider</name>
    <name type="synonym">Epeira ventricosa</name>
    <dbReference type="NCBI Taxonomy" id="182803"/>
    <lineage>
        <taxon>Eukaryota</taxon>
        <taxon>Metazoa</taxon>
        <taxon>Ecdysozoa</taxon>
        <taxon>Arthropoda</taxon>
        <taxon>Chelicerata</taxon>
        <taxon>Arachnida</taxon>
        <taxon>Araneae</taxon>
        <taxon>Araneomorphae</taxon>
        <taxon>Entelegynae</taxon>
        <taxon>Araneoidea</taxon>
        <taxon>Araneidae</taxon>
        <taxon>Araneus</taxon>
    </lineage>
</organism>
<dbReference type="AlphaFoldDB" id="A0A4Y2JMY5"/>
<evidence type="ECO:0000256" key="10">
    <source>
        <dbReference type="ARBA" id="ARBA00023043"/>
    </source>
</evidence>
<keyword evidence="6" id="KW-0800">Toxin</keyword>
<name>A0A4Y2JMY5_ARAVE</name>
<keyword evidence="4" id="KW-0964">Secreted</keyword>